<dbReference type="PANTHER" id="PTHR43685">
    <property type="entry name" value="GLYCOSYLTRANSFERASE"/>
    <property type="match status" value="1"/>
</dbReference>
<dbReference type="InterPro" id="IPR029044">
    <property type="entry name" value="Nucleotide-diphossugar_trans"/>
</dbReference>
<dbReference type="EMBL" id="JAMOIM010000026">
    <property type="protein sequence ID" value="MCW6511426.1"/>
    <property type="molecule type" value="Genomic_DNA"/>
</dbReference>
<dbReference type="AlphaFoldDB" id="A0AA41Z1U0"/>
<dbReference type="PANTHER" id="PTHR43685:SF2">
    <property type="entry name" value="GLYCOSYLTRANSFERASE 2-LIKE DOMAIN-CONTAINING PROTEIN"/>
    <property type="match status" value="1"/>
</dbReference>
<organism evidence="2 3">
    <name type="scientific">Lichenifustis flavocetrariae</name>
    <dbReference type="NCBI Taxonomy" id="2949735"/>
    <lineage>
        <taxon>Bacteria</taxon>
        <taxon>Pseudomonadati</taxon>
        <taxon>Pseudomonadota</taxon>
        <taxon>Alphaproteobacteria</taxon>
        <taxon>Hyphomicrobiales</taxon>
        <taxon>Lichenihabitantaceae</taxon>
        <taxon>Lichenifustis</taxon>
    </lineage>
</organism>
<dbReference type="Pfam" id="PF00535">
    <property type="entry name" value="Glycos_transf_2"/>
    <property type="match status" value="1"/>
</dbReference>
<dbReference type="SUPFAM" id="SSF53448">
    <property type="entry name" value="Nucleotide-diphospho-sugar transferases"/>
    <property type="match status" value="1"/>
</dbReference>
<evidence type="ECO:0000313" key="3">
    <source>
        <dbReference type="Proteomes" id="UP001165667"/>
    </source>
</evidence>
<sequence>MAISLFNYQRFLEACLDSVSAQSHPRLELIVVDDDSRLDDSTGAARAWMERHADRFEHSLLLKHVHNRGLAAARNTAFALARTDYVFVLDADNVVYSDAVARLFAMVTDEPYDAAYSQIEIFGDRQGLGTADVWSRRRLALGPYIDAMSLVRRRSWEQVGGYDHIEGGWEDYDFWCKFAEAGMTGLFVPEVLCRYRVHGSSMTLEHTSKLLSQIPIKMTARHPWLRLPR</sequence>
<dbReference type="CDD" id="cd00761">
    <property type="entry name" value="Glyco_tranf_GTA_type"/>
    <property type="match status" value="1"/>
</dbReference>
<dbReference type="InterPro" id="IPR050834">
    <property type="entry name" value="Glycosyltransf_2"/>
</dbReference>
<name>A0AA41Z1U0_9HYPH</name>
<protein>
    <submittedName>
        <fullName evidence="2">Glycosyltransferase family 2 protein</fullName>
    </submittedName>
</protein>
<dbReference type="Gene3D" id="3.90.550.10">
    <property type="entry name" value="Spore Coat Polysaccharide Biosynthesis Protein SpsA, Chain A"/>
    <property type="match status" value="1"/>
</dbReference>
<reference evidence="2" key="1">
    <citation type="submission" date="2022-05" db="EMBL/GenBank/DDBJ databases">
        <authorList>
            <person name="Pankratov T."/>
        </authorList>
    </citation>
    <scope>NUCLEOTIDE SEQUENCE</scope>
    <source>
        <strain evidence="2">BP6-180914</strain>
    </source>
</reference>
<proteinExistence type="predicted"/>
<evidence type="ECO:0000259" key="1">
    <source>
        <dbReference type="Pfam" id="PF00535"/>
    </source>
</evidence>
<keyword evidence="3" id="KW-1185">Reference proteome</keyword>
<feature type="domain" description="Glycosyltransferase 2-like" evidence="1">
    <location>
        <begin position="3"/>
        <end position="127"/>
    </location>
</feature>
<dbReference type="InterPro" id="IPR001173">
    <property type="entry name" value="Glyco_trans_2-like"/>
</dbReference>
<comment type="caution">
    <text evidence="2">The sequence shown here is derived from an EMBL/GenBank/DDBJ whole genome shotgun (WGS) entry which is preliminary data.</text>
</comment>
<dbReference type="Proteomes" id="UP001165667">
    <property type="component" value="Unassembled WGS sequence"/>
</dbReference>
<accession>A0AA41Z1U0</accession>
<gene>
    <name evidence="2" type="ORF">M8523_25925</name>
</gene>
<evidence type="ECO:0000313" key="2">
    <source>
        <dbReference type="EMBL" id="MCW6511426.1"/>
    </source>
</evidence>